<evidence type="ECO:0000256" key="4">
    <source>
        <dbReference type="ARBA" id="ARBA00022519"/>
    </source>
</evidence>
<comment type="subcellular location">
    <subcellularLocation>
        <location evidence="1">Cell inner membrane</location>
        <topology evidence="1">Multi-pass membrane protein</topology>
    </subcellularLocation>
</comment>
<keyword evidence="5 8" id="KW-0812">Transmembrane</keyword>
<feature type="domain" description="Type II secretion system protein GspF" evidence="9">
    <location>
        <begin position="274"/>
        <end position="395"/>
    </location>
</feature>
<evidence type="ECO:0000256" key="3">
    <source>
        <dbReference type="ARBA" id="ARBA00022475"/>
    </source>
</evidence>
<evidence type="ECO:0000256" key="8">
    <source>
        <dbReference type="SAM" id="Phobius"/>
    </source>
</evidence>
<keyword evidence="4" id="KW-0997">Cell inner membrane</keyword>
<dbReference type="OrthoDB" id="9805682at2"/>
<dbReference type="AlphaFoldDB" id="M4VIG7"/>
<evidence type="ECO:0000313" key="11">
    <source>
        <dbReference type="Proteomes" id="UP000011932"/>
    </source>
</evidence>
<keyword evidence="7 8" id="KW-0472">Membrane</keyword>
<dbReference type="GO" id="GO:0015628">
    <property type="term" value="P:protein secretion by the type II secretion system"/>
    <property type="evidence" value="ECO:0007669"/>
    <property type="project" value="TreeGrafter"/>
</dbReference>
<evidence type="ECO:0000256" key="1">
    <source>
        <dbReference type="ARBA" id="ARBA00004429"/>
    </source>
</evidence>
<dbReference type="InterPro" id="IPR042094">
    <property type="entry name" value="T2SS_GspF_sf"/>
</dbReference>
<dbReference type="KEGG" id="man:A11S_1476"/>
<keyword evidence="6 8" id="KW-1133">Transmembrane helix</keyword>
<dbReference type="Gene3D" id="1.20.81.30">
    <property type="entry name" value="Type II secretion system (T2SS), domain F"/>
    <property type="match status" value="2"/>
</dbReference>
<dbReference type="STRING" id="349215.A11S_1476"/>
<feature type="transmembrane region" description="Helical" evidence="8">
    <location>
        <begin position="377"/>
        <end position="399"/>
    </location>
</feature>
<evidence type="ECO:0000256" key="5">
    <source>
        <dbReference type="ARBA" id="ARBA00022692"/>
    </source>
</evidence>
<dbReference type="InterPro" id="IPR018076">
    <property type="entry name" value="T2SS_GspF_dom"/>
</dbReference>
<dbReference type="RefSeq" id="WP_015467819.1">
    <property type="nucleotide sequence ID" value="NC_020812.1"/>
</dbReference>
<name>M4VIG7_9BACT</name>
<dbReference type="HOGENOM" id="CLU_035032_2_1_5"/>
<evidence type="ECO:0000256" key="7">
    <source>
        <dbReference type="ARBA" id="ARBA00023136"/>
    </source>
</evidence>
<organism evidence="10 11">
    <name type="scientific">Micavibrio aeruginosavorus EPB</name>
    <dbReference type="NCBI Taxonomy" id="349215"/>
    <lineage>
        <taxon>Bacteria</taxon>
        <taxon>Pseudomonadati</taxon>
        <taxon>Bdellovibrionota</taxon>
        <taxon>Bdellovibrionia</taxon>
        <taxon>Bdellovibrionales</taxon>
        <taxon>Pseudobdellovibrionaceae</taxon>
        <taxon>Micavibrio</taxon>
    </lineage>
</organism>
<protein>
    <submittedName>
        <fullName evidence="10">Type IV fimbrial assembly protein PilC</fullName>
    </submittedName>
</protein>
<comment type="similarity">
    <text evidence="2">Belongs to the GSP F family.</text>
</comment>
<gene>
    <name evidence="10" type="ORF">A11S_1476</name>
</gene>
<dbReference type="Pfam" id="PF00482">
    <property type="entry name" value="T2SSF"/>
    <property type="match status" value="2"/>
</dbReference>
<feature type="transmembrane region" description="Helical" evidence="8">
    <location>
        <begin position="175"/>
        <end position="199"/>
    </location>
</feature>
<dbReference type="PANTHER" id="PTHR30012:SF0">
    <property type="entry name" value="TYPE II SECRETION SYSTEM PROTEIN F-RELATED"/>
    <property type="match status" value="1"/>
</dbReference>
<feature type="transmembrane region" description="Helical" evidence="8">
    <location>
        <begin position="219"/>
        <end position="238"/>
    </location>
</feature>
<sequence>MAADRYKYRAINNKGRPVRGVISAANEVDLYNQLQSAGLELIQCQSLTKKKGLLADVRAPKISTRDLIQLFMHMEQMQGAGVALLDALADIRDTTEHDRLRDVLSEVHRDVSDGSALSEAMAHHPKTFGSLYISLIAAGEETGDLTAAYRHLIKYLKWVDQMQAKVRKATRYPTILVVVVIATIVVMMSFVVPQIVGFIRNLDQELPWYTTSLMATSDFFVQYWWGVLATPPILYVIYKTLVKSSEDFAYRMDRLFLEMPVAGPLIRKINIARFAQTFGAMFASGIDVLSALRAARNTVKNLALVEALEGVEEQVAAGSPLSEAFNASGEFPSMVVRMLKVGEESGNLTVVLDQVAEFYTNDVDEAVQGLIAMIEPFLTMFLGVMIMWIAVAVFGPIYASFENIDF</sequence>
<evidence type="ECO:0000256" key="2">
    <source>
        <dbReference type="ARBA" id="ARBA00005745"/>
    </source>
</evidence>
<dbReference type="GO" id="GO:0005886">
    <property type="term" value="C:plasma membrane"/>
    <property type="evidence" value="ECO:0007669"/>
    <property type="project" value="UniProtKB-SubCell"/>
</dbReference>
<dbReference type="FunFam" id="1.20.81.30:FF:000001">
    <property type="entry name" value="Type II secretion system protein F"/>
    <property type="match status" value="1"/>
</dbReference>
<reference evidence="10 11" key="1">
    <citation type="journal article" date="2013" name="ISME J.">
        <title>By their genes ye shall know them: genomic signatures of predatory bacteria.</title>
        <authorList>
            <person name="Pasternak Z."/>
            <person name="Pietrokovski S."/>
            <person name="Rotem O."/>
            <person name="Gophna U."/>
            <person name="Lurie-Weinberger M.N."/>
            <person name="Jurkevitch E."/>
        </authorList>
    </citation>
    <scope>NUCLEOTIDE SEQUENCE [LARGE SCALE GENOMIC DNA]</scope>
    <source>
        <strain evidence="10">EPB</strain>
    </source>
</reference>
<feature type="domain" description="Type II secretion system protein GspF" evidence="9">
    <location>
        <begin position="77"/>
        <end position="193"/>
    </location>
</feature>
<evidence type="ECO:0000313" key="10">
    <source>
        <dbReference type="EMBL" id="AGH98285.1"/>
    </source>
</evidence>
<accession>M4VIG7</accession>
<dbReference type="InterPro" id="IPR003004">
    <property type="entry name" value="GspF/PilC"/>
</dbReference>
<evidence type="ECO:0000256" key="6">
    <source>
        <dbReference type="ARBA" id="ARBA00022989"/>
    </source>
</evidence>
<keyword evidence="3" id="KW-1003">Cell membrane</keyword>
<evidence type="ECO:0000259" key="9">
    <source>
        <dbReference type="Pfam" id="PF00482"/>
    </source>
</evidence>
<dbReference type="Proteomes" id="UP000011932">
    <property type="component" value="Chromosome"/>
</dbReference>
<dbReference type="PRINTS" id="PR00812">
    <property type="entry name" value="BCTERIALGSPF"/>
</dbReference>
<dbReference type="PANTHER" id="PTHR30012">
    <property type="entry name" value="GENERAL SECRETION PATHWAY PROTEIN"/>
    <property type="match status" value="1"/>
</dbReference>
<proteinExistence type="inferred from homology"/>
<dbReference type="EMBL" id="CP003538">
    <property type="protein sequence ID" value="AGH98285.1"/>
    <property type="molecule type" value="Genomic_DNA"/>
</dbReference>